<evidence type="ECO:0000259" key="14">
    <source>
        <dbReference type="Pfam" id="PF07715"/>
    </source>
</evidence>
<evidence type="ECO:0000256" key="8">
    <source>
        <dbReference type="ARBA" id="ARBA00023077"/>
    </source>
</evidence>
<gene>
    <name evidence="15" type="ORF">EUV02_12310</name>
</gene>
<keyword evidence="15" id="KW-0675">Receptor</keyword>
<dbReference type="AlphaFoldDB" id="A0A4Y9EK29"/>
<feature type="chain" id="PRO_5021405070" evidence="12">
    <location>
        <begin position="27"/>
        <end position="845"/>
    </location>
</feature>
<evidence type="ECO:0000259" key="13">
    <source>
        <dbReference type="Pfam" id="PF00593"/>
    </source>
</evidence>
<reference evidence="15 16" key="1">
    <citation type="submission" date="2019-02" db="EMBL/GenBank/DDBJ databases">
        <title>Polymorphobacter sp. isolated from the lake at the Tibet of China.</title>
        <authorList>
            <person name="Li A."/>
        </authorList>
    </citation>
    <scope>NUCLEOTIDE SEQUENCE [LARGE SCALE GENOMIC DNA]</scope>
    <source>
        <strain evidence="15 16">DJ1R-1</strain>
    </source>
</reference>
<dbReference type="EMBL" id="SIHO01000003">
    <property type="protein sequence ID" value="TFU01091.1"/>
    <property type="molecule type" value="Genomic_DNA"/>
</dbReference>
<keyword evidence="16" id="KW-1185">Reference proteome</keyword>
<dbReference type="InterPro" id="IPR012910">
    <property type="entry name" value="Plug_dom"/>
</dbReference>
<dbReference type="PANTHER" id="PTHR32552:SF81">
    <property type="entry name" value="TONB-DEPENDENT OUTER MEMBRANE RECEPTOR"/>
    <property type="match status" value="1"/>
</dbReference>
<keyword evidence="6" id="KW-0408">Iron</keyword>
<dbReference type="GO" id="GO:0006826">
    <property type="term" value="P:iron ion transport"/>
    <property type="evidence" value="ECO:0007669"/>
    <property type="project" value="UniProtKB-KW"/>
</dbReference>
<keyword evidence="3" id="KW-1134">Transmembrane beta strand</keyword>
<keyword evidence="12" id="KW-0732">Signal</keyword>
<proteinExistence type="inferred from homology"/>
<evidence type="ECO:0000256" key="6">
    <source>
        <dbReference type="ARBA" id="ARBA00023004"/>
    </source>
</evidence>
<dbReference type="Pfam" id="PF07715">
    <property type="entry name" value="Plug"/>
    <property type="match status" value="1"/>
</dbReference>
<evidence type="ECO:0000256" key="2">
    <source>
        <dbReference type="ARBA" id="ARBA00022448"/>
    </source>
</evidence>
<evidence type="ECO:0000256" key="10">
    <source>
        <dbReference type="ARBA" id="ARBA00023237"/>
    </source>
</evidence>
<keyword evidence="10" id="KW-0998">Cell outer membrane</keyword>
<comment type="similarity">
    <text evidence="11">Belongs to the TonB-dependent receptor family.</text>
</comment>
<dbReference type="Proteomes" id="UP000297737">
    <property type="component" value="Unassembled WGS sequence"/>
</dbReference>
<organism evidence="15 16">
    <name type="scientific">Glacieibacterium arshaanense</name>
    <dbReference type="NCBI Taxonomy" id="2511025"/>
    <lineage>
        <taxon>Bacteria</taxon>
        <taxon>Pseudomonadati</taxon>
        <taxon>Pseudomonadota</taxon>
        <taxon>Alphaproteobacteria</taxon>
        <taxon>Sphingomonadales</taxon>
        <taxon>Sphingosinicellaceae</taxon>
        <taxon>Glacieibacterium</taxon>
    </lineage>
</organism>
<comment type="caution">
    <text evidence="15">The sequence shown here is derived from an EMBL/GenBank/DDBJ whole genome shotgun (WGS) entry which is preliminary data.</text>
</comment>
<dbReference type="Gene3D" id="2.40.170.20">
    <property type="entry name" value="TonB-dependent receptor, beta-barrel domain"/>
    <property type="match status" value="1"/>
</dbReference>
<dbReference type="SUPFAM" id="SSF56935">
    <property type="entry name" value="Porins"/>
    <property type="match status" value="1"/>
</dbReference>
<keyword evidence="8 11" id="KW-0798">TonB box</keyword>
<dbReference type="PANTHER" id="PTHR32552">
    <property type="entry name" value="FERRICHROME IRON RECEPTOR-RELATED"/>
    <property type="match status" value="1"/>
</dbReference>
<keyword evidence="4" id="KW-0410">Iron transport</keyword>
<feature type="signal peptide" evidence="12">
    <location>
        <begin position="1"/>
        <end position="26"/>
    </location>
</feature>
<dbReference type="InterPro" id="IPR036942">
    <property type="entry name" value="Beta-barrel_TonB_sf"/>
</dbReference>
<evidence type="ECO:0000313" key="16">
    <source>
        <dbReference type="Proteomes" id="UP000297737"/>
    </source>
</evidence>
<dbReference type="InterPro" id="IPR039426">
    <property type="entry name" value="TonB-dep_rcpt-like"/>
</dbReference>
<dbReference type="GO" id="GO:0009279">
    <property type="term" value="C:cell outer membrane"/>
    <property type="evidence" value="ECO:0007669"/>
    <property type="project" value="UniProtKB-SubCell"/>
</dbReference>
<dbReference type="Pfam" id="PF00593">
    <property type="entry name" value="TonB_dep_Rec_b-barrel"/>
    <property type="match status" value="1"/>
</dbReference>
<keyword evidence="7" id="KW-0406">Ion transport</keyword>
<feature type="domain" description="TonB-dependent receptor-like beta-barrel" evidence="13">
    <location>
        <begin position="331"/>
        <end position="762"/>
    </location>
</feature>
<evidence type="ECO:0000256" key="12">
    <source>
        <dbReference type="SAM" id="SignalP"/>
    </source>
</evidence>
<keyword evidence="2" id="KW-0813">Transport</keyword>
<evidence type="ECO:0000313" key="15">
    <source>
        <dbReference type="EMBL" id="TFU01091.1"/>
    </source>
</evidence>
<evidence type="ECO:0000256" key="1">
    <source>
        <dbReference type="ARBA" id="ARBA00004571"/>
    </source>
</evidence>
<sequence length="845" mass="87905">MQRRNIRIAALVSTALVAVLATPVAAQDAAAAAAPATPAAALALDASEIGLLNTLVTAEGRRAPQQSTAVALTALTSEQLDARGIITTPQLARIVPNLIATPTPGLGLTNDYTLRGLGGGSRTGGDAAVGTFIDNVHVPTPAADSLRGFDLDRVEVLRGPQGTLYGHGTTAGVVAVTLAEPDTRFGGYGELDYGKYNSWFGRASLDVPLGDGFAVKLSGFYGNQDGYVTNPLTGEDLNGVETSGIRGALRVALGEHFRWNVAVAYTQAQGENIVNFACDPASPLSCNDRYSTTGLRATAPNGIYTPYAPAVVSGAKANFPLGNSVDTLLVTSNLQWVGEKVTLSLITGVVNTDQNYAIDFADGRAMPSLLVPVPVVHGYPSGGYSVTSQGQFDSFSQDVRLAGKLWDDRIDYVVGGYFFSENNNVDSADIFNLGGSGVGTPVVLADRRLTSHTSSSAGYGQIDFNATKQLTLTAGLRYASETRSFSLTDNRAGCQSSASGCLNSANLLINGTLVPTEATHDAWMPRFVARWQQSDALMVYASASNGTGAGGWNTAAITAQGVLPYDPSNVWSYELGVKSQWLGDRLRVNLTGFYINANDVQVSSAGVGATGALDVTTANVPDFTNKGLELEVIGRPFTNLVLTTSIGYQNASYGLGGSTADFNAFGAKSLARQQRDCQAQLLAGKIPLGSGASNAADCARGVIDANGDLATPANTPAWTVAIGGTYNFAIPTAGIVLSPTVNLSYRSGIQTGAANATLYTGAVTSAFNGQVYPANPFGGDVISGSYDGSAVLVSAQLAMETDEGNWLVAIACDNCFDTGATTASTGNWSYLQVPMTWTIRAKRSF</sequence>
<evidence type="ECO:0000256" key="9">
    <source>
        <dbReference type="ARBA" id="ARBA00023136"/>
    </source>
</evidence>
<dbReference type="InterPro" id="IPR000531">
    <property type="entry name" value="Beta-barrel_TonB"/>
</dbReference>
<evidence type="ECO:0000256" key="7">
    <source>
        <dbReference type="ARBA" id="ARBA00023065"/>
    </source>
</evidence>
<name>A0A4Y9EK29_9SPHN</name>
<keyword evidence="5" id="KW-0812">Transmembrane</keyword>
<keyword evidence="9 11" id="KW-0472">Membrane</keyword>
<evidence type="ECO:0000256" key="3">
    <source>
        <dbReference type="ARBA" id="ARBA00022452"/>
    </source>
</evidence>
<dbReference type="RefSeq" id="WP_135246595.1">
    <property type="nucleotide sequence ID" value="NZ_SIHO01000003.1"/>
</dbReference>
<protein>
    <submittedName>
        <fullName evidence="15">TonB-dependent receptor</fullName>
    </submittedName>
</protein>
<dbReference type="OrthoDB" id="7455607at2"/>
<evidence type="ECO:0000256" key="5">
    <source>
        <dbReference type="ARBA" id="ARBA00022692"/>
    </source>
</evidence>
<comment type="subcellular location">
    <subcellularLocation>
        <location evidence="1">Cell outer membrane</location>
        <topology evidence="1">Multi-pass membrane protein</topology>
    </subcellularLocation>
</comment>
<accession>A0A4Y9EK29</accession>
<evidence type="ECO:0000256" key="11">
    <source>
        <dbReference type="RuleBase" id="RU003357"/>
    </source>
</evidence>
<feature type="domain" description="TonB-dependent receptor plug" evidence="14">
    <location>
        <begin position="65"/>
        <end position="173"/>
    </location>
</feature>
<evidence type="ECO:0000256" key="4">
    <source>
        <dbReference type="ARBA" id="ARBA00022496"/>
    </source>
</evidence>